<name>A0ABX8FIU1_9BACI</name>
<comment type="subcellular location">
    <subcellularLocation>
        <location evidence="1">Cell membrane</location>
        <topology evidence="1">Multi-pass membrane protein</topology>
    </subcellularLocation>
</comment>
<dbReference type="SUPFAM" id="SSF52540">
    <property type="entry name" value="P-loop containing nucleoside triphosphate hydrolases"/>
    <property type="match status" value="1"/>
</dbReference>
<evidence type="ECO:0000256" key="7">
    <source>
        <dbReference type="SAM" id="MobiDB-lite"/>
    </source>
</evidence>
<feature type="transmembrane region" description="Helical" evidence="8">
    <location>
        <begin position="67"/>
        <end position="84"/>
    </location>
</feature>
<dbReference type="PANTHER" id="PTHR37937:SF1">
    <property type="entry name" value="CONJUGATIVE TRANSFER: DNA TRANSPORT"/>
    <property type="match status" value="1"/>
</dbReference>
<evidence type="ECO:0000256" key="1">
    <source>
        <dbReference type="ARBA" id="ARBA00004651"/>
    </source>
</evidence>
<gene>
    <name evidence="9" type="ORF">J1899_22425</name>
</gene>
<dbReference type="InterPro" id="IPR003688">
    <property type="entry name" value="TraG/VirD4"/>
</dbReference>
<dbReference type="InterPro" id="IPR051539">
    <property type="entry name" value="T4SS-coupling_protein"/>
</dbReference>
<dbReference type="EMBL" id="CP071710">
    <property type="protein sequence ID" value="QVY63932.1"/>
    <property type="molecule type" value="Genomic_DNA"/>
</dbReference>
<evidence type="ECO:0000256" key="8">
    <source>
        <dbReference type="SAM" id="Phobius"/>
    </source>
</evidence>
<sequence length="711" mass="81448">MKKNFGVIIFYLFAGFVILPVISYHLIGILERDFTLMSIQDSLSLDYFKELFTSAGLYKTYFSLNPINVACWGLIAYAFFMFFLSKIGPTEKDEFELSDEYKSHGTARWQYKKEAKKNYYEGPRQGWFLGSVDKEPFRLTEEVAAHAVENEAKLNMQVNAVGPPGSNKTTGFVYPALFYIPFAYKNSSEKPDIICTDPKGEILAYTGNYLKERNYDVKIIDFLHLKYGDTVNPLHYIKEEEDIMKIATGFVEAAGMKDAKSQNADPIWELGEGLLLSALISFVIEVFPKERHTFEEVGKLLASPNIRDFEAAETLFIRHNVTGYGEELWNKFLNLEDKLRSGVVGSLSIKMALFSLTRIKKITGSNSFNFEEIGRKKDKPLAIFIQMPDEDRTYSPIINTIISMMIKTMYSTARESHSKLPNPVYMILEEIANIGRLPGIEEQLGTMRGRRIYPMMIWQDLNQMRKMFGEAWEGIVAKCDTQVYLGVNDQFTAKYISEKLGKTTIKIQGSSEKGGGIMSSEGTTHSESKTQRPLLYPDEVERYDNERTIVIQRSRQPVTFFKTQYKFWEDAHRIVEPLELHELPLMDRLFENKVKLETEEKEALKLDKEELVAGMAAVAAVKEVAAADESFEPSTIEPLDDKLADEEVLYQNIDFETGEILDDVMENEFIDMNLNDESLVEPIEIDEEDVFDFESNIDFETEIQLPDSEIK</sequence>
<dbReference type="InterPro" id="IPR027417">
    <property type="entry name" value="P-loop_NTPase"/>
</dbReference>
<feature type="region of interest" description="Disordered" evidence="7">
    <location>
        <begin position="511"/>
        <end position="531"/>
    </location>
</feature>
<evidence type="ECO:0000256" key="5">
    <source>
        <dbReference type="ARBA" id="ARBA00022989"/>
    </source>
</evidence>
<keyword evidence="10" id="KW-1185">Reference proteome</keyword>
<dbReference type="Proteomes" id="UP000679247">
    <property type="component" value="Plasmid p_unnamed"/>
</dbReference>
<evidence type="ECO:0000256" key="4">
    <source>
        <dbReference type="ARBA" id="ARBA00022692"/>
    </source>
</evidence>
<dbReference type="CDD" id="cd01127">
    <property type="entry name" value="TrwB_TraG_TraD_VirD4"/>
    <property type="match status" value="1"/>
</dbReference>
<keyword evidence="4 8" id="KW-0812">Transmembrane</keyword>
<dbReference type="Gene3D" id="3.40.50.300">
    <property type="entry name" value="P-loop containing nucleotide triphosphate hydrolases"/>
    <property type="match status" value="1"/>
</dbReference>
<geneLocation type="plasmid" evidence="9 10">
    <name>p_unnamed</name>
</geneLocation>
<feature type="transmembrane region" description="Helical" evidence="8">
    <location>
        <begin position="7"/>
        <end position="27"/>
    </location>
</feature>
<accession>A0ABX8FIU1</accession>
<dbReference type="Pfam" id="PF02534">
    <property type="entry name" value="T4SS-DNA_transf"/>
    <property type="match status" value="1"/>
</dbReference>
<evidence type="ECO:0000313" key="10">
    <source>
        <dbReference type="Proteomes" id="UP000679247"/>
    </source>
</evidence>
<keyword evidence="9" id="KW-0614">Plasmid</keyword>
<evidence type="ECO:0000256" key="6">
    <source>
        <dbReference type="ARBA" id="ARBA00023136"/>
    </source>
</evidence>
<keyword evidence="5 8" id="KW-1133">Transmembrane helix</keyword>
<reference evidence="9 10" key="1">
    <citation type="submission" date="2021-03" db="EMBL/GenBank/DDBJ databases">
        <title>The first data on the complete genome of the tetrodotoxin-producing bacterium.</title>
        <authorList>
            <person name="Melnikova D.I."/>
            <person name="Nijland R."/>
            <person name="Magarlamov T.Y."/>
        </authorList>
    </citation>
    <scope>NUCLEOTIDE SEQUENCE [LARGE SCALE GENOMIC DNA]</scope>
    <source>
        <strain evidence="9 10">1839</strain>
        <plasmid evidence="9 10">p_unnamed</plasmid>
    </source>
</reference>
<protein>
    <submittedName>
        <fullName evidence="9">Type IV secretory system conjugative DNA transfer family protein</fullName>
    </submittedName>
</protein>
<comment type="similarity">
    <text evidence="2">Belongs to the VirD4/TraG family.</text>
</comment>
<organism evidence="9 10">
    <name type="scientific">Cytobacillus gottheilii</name>
    <dbReference type="NCBI Taxonomy" id="859144"/>
    <lineage>
        <taxon>Bacteria</taxon>
        <taxon>Bacillati</taxon>
        <taxon>Bacillota</taxon>
        <taxon>Bacilli</taxon>
        <taxon>Bacillales</taxon>
        <taxon>Bacillaceae</taxon>
        <taxon>Cytobacillus</taxon>
    </lineage>
</organism>
<keyword evidence="6 8" id="KW-0472">Membrane</keyword>
<dbReference type="RefSeq" id="WP_214479002.1">
    <property type="nucleotide sequence ID" value="NZ_CP071710.1"/>
</dbReference>
<evidence type="ECO:0000256" key="2">
    <source>
        <dbReference type="ARBA" id="ARBA00008806"/>
    </source>
</evidence>
<evidence type="ECO:0000256" key="3">
    <source>
        <dbReference type="ARBA" id="ARBA00022475"/>
    </source>
</evidence>
<dbReference type="PANTHER" id="PTHR37937">
    <property type="entry name" value="CONJUGATIVE TRANSFER: DNA TRANSPORT"/>
    <property type="match status" value="1"/>
</dbReference>
<proteinExistence type="inferred from homology"/>
<evidence type="ECO:0000313" key="9">
    <source>
        <dbReference type="EMBL" id="QVY63932.1"/>
    </source>
</evidence>
<dbReference type="NCBIfam" id="NF045973">
    <property type="entry name" value="conju_CD1115"/>
    <property type="match status" value="1"/>
</dbReference>
<keyword evidence="3" id="KW-1003">Cell membrane</keyword>